<keyword evidence="8" id="KW-1185">Reference proteome</keyword>
<dbReference type="Pfam" id="PF14713">
    <property type="entry name" value="DUF4464"/>
    <property type="match status" value="1"/>
</dbReference>
<dbReference type="STRING" id="126957.T1J7Q3"/>
<keyword evidence="6" id="KW-0539">Nucleus</keyword>
<reference evidence="8" key="1">
    <citation type="submission" date="2011-05" db="EMBL/GenBank/DDBJ databases">
        <authorList>
            <person name="Richards S.R."/>
            <person name="Qu J."/>
            <person name="Jiang H."/>
            <person name="Jhangiani S.N."/>
            <person name="Agravi P."/>
            <person name="Goodspeed R."/>
            <person name="Gross S."/>
            <person name="Mandapat C."/>
            <person name="Jackson L."/>
            <person name="Mathew T."/>
            <person name="Pu L."/>
            <person name="Thornton R."/>
            <person name="Saada N."/>
            <person name="Wilczek-Boney K.B."/>
            <person name="Lee S."/>
            <person name="Kovar C."/>
            <person name="Wu Y."/>
            <person name="Scherer S.E."/>
            <person name="Worley K.C."/>
            <person name="Muzny D.M."/>
            <person name="Gibbs R."/>
        </authorList>
    </citation>
    <scope>NUCLEOTIDE SEQUENCE</scope>
    <source>
        <strain evidence="8">Brora</strain>
    </source>
</reference>
<evidence type="ECO:0000256" key="2">
    <source>
        <dbReference type="ARBA" id="ARBA00004123"/>
    </source>
</evidence>
<evidence type="ECO:0000313" key="7">
    <source>
        <dbReference type="EnsemblMetazoa" id="SMAR009708-PA"/>
    </source>
</evidence>
<dbReference type="GO" id="GO:0005634">
    <property type="term" value="C:nucleus"/>
    <property type="evidence" value="ECO:0007669"/>
    <property type="project" value="UniProtKB-SubCell"/>
</dbReference>
<dbReference type="GO" id="GO:0005737">
    <property type="term" value="C:cytoplasm"/>
    <property type="evidence" value="ECO:0007669"/>
    <property type="project" value="UniProtKB-SubCell"/>
</dbReference>
<name>T1J7Q3_STRMM</name>
<dbReference type="eggNOG" id="ENOG502QSP8">
    <property type="taxonomic scope" value="Eukaryota"/>
</dbReference>
<evidence type="ECO:0000256" key="3">
    <source>
        <dbReference type="ARBA" id="ARBA00004496"/>
    </source>
</evidence>
<dbReference type="AlphaFoldDB" id="T1J7Q3"/>
<sequence length="233" mass="26743">MISAGMDDSTAAIAAHSTYDEYLSSQVTPLDLSYLEDEDIARQLVELGYRGAGDIVKREDFESRKKFANLTRDSIRAQKKSLFSVGKVFTDPFLLCLAEREEANRNGKLCTVIFIRDKNSKNQEISGYIDYAHRLANEDFEQYFTQKKKILPRPSDLSYFNWESQIVYGKSSPNYEIVSTDVTSLFFRNRLDRKILDVDPRSASPGDSSVRTVMTSSNYIQLALYDHITRRRL</sequence>
<protein>
    <recommendedName>
        <fullName evidence="4">Cilia- and flagella-associated protein 299</fullName>
    </recommendedName>
</protein>
<keyword evidence="5" id="KW-0963">Cytoplasm</keyword>
<proteinExistence type="predicted"/>
<dbReference type="Proteomes" id="UP000014500">
    <property type="component" value="Unassembled WGS sequence"/>
</dbReference>
<dbReference type="PhylomeDB" id="T1J7Q3"/>
<comment type="subcellular location">
    <subcellularLocation>
        <location evidence="3">Cytoplasm</location>
    </subcellularLocation>
    <subcellularLocation>
        <location evidence="2">Nucleus</location>
    </subcellularLocation>
</comment>
<evidence type="ECO:0000256" key="1">
    <source>
        <dbReference type="ARBA" id="ARBA00003056"/>
    </source>
</evidence>
<evidence type="ECO:0000256" key="4">
    <source>
        <dbReference type="ARBA" id="ARBA00021436"/>
    </source>
</evidence>
<evidence type="ECO:0000256" key="5">
    <source>
        <dbReference type="ARBA" id="ARBA00022490"/>
    </source>
</evidence>
<dbReference type="PANTHER" id="PTHR33588">
    <property type="entry name" value="CILIA- AND FLAGELLA-ASSOCIATED PROTEIN 299"/>
    <property type="match status" value="1"/>
</dbReference>
<dbReference type="HOGENOM" id="CLU_070912_0_0_1"/>
<reference evidence="7" key="2">
    <citation type="submission" date="2015-02" db="UniProtKB">
        <authorList>
            <consortium name="EnsemblMetazoa"/>
        </authorList>
    </citation>
    <scope>IDENTIFICATION</scope>
</reference>
<accession>T1J7Q3</accession>
<dbReference type="EMBL" id="JH431938">
    <property type="status" value="NOT_ANNOTATED_CDS"/>
    <property type="molecule type" value="Genomic_DNA"/>
</dbReference>
<dbReference type="OMA" id="FNNYQEY"/>
<organism evidence="7 8">
    <name type="scientific">Strigamia maritima</name>
    <name type="common">European centipede</name>
    <name type="synonym">Geophilus maritimus</name>
    <dbReference type="NCBI Taxonomy" id="126957"/>
    <lineage>
        <taxon>Eukaryota</taxon>
        <taxon>Metazoa</taxon>
        <taxon>Ecdysozoa</taxon>
        <taxon>Arthropoda</taxon>
        <taxon>Myriapoda</taxon>
        <taxon>Chilopoda</taxon>
        <taxon>Pleurostigmophora</taxon>
        <taxon>Geophilomorpha</taxon>
        <taxon>Linotaeniidae</taxon>
        <taxon>Strigamia</taxon>
    </lineage>
</organism>
<evidence type="ECO:0000313" key="8">
    <source>
        <dbReference type="Proteomes" id="UP000014500"/>
    </source>
</evidence>
<dbReference type="PANTHER" id="PTHR33588:SF1">
    <property type="entry name" value="CILIA- AND FLAGELLA-ASSOCIATED PROTEIN 299"/>
    <property type="match status" value="1"/>
</dbReference>
<comment type="function">
    <text evidence="1">May be involved in spermatogenesis.</text>
</comment>
<dbReference type="InterPro" id="IPR027887">
    <property type="entry name" value="DUF4464"/>
</dbReference>
<evidence type="ECO:0000256" key="6">
    <source>
        <dbReference type="ARBA" id="ARBA00023242"/>
    </source>
</evidence>
<dbReference type="EnsemblMetazoa" id="SMAR009708-RA">
    <property type="protein sequence ID" value="SMAR009708-PA"/>
    <property type="gene ID" value="SMAR009708"/>
</dbReference>